<dbReference type="Proteomes" id="UP000284395">
    <property type="component" value="Unassembled WGS sequence"/>
</dbReference>
<evidence type="ECO:0000313" key="4">
    <source>
        <dbReference type="Proteomes" id="UP000284395"/>
    </source>
</evidence>
<accession>A0A420EMM2</accession>
<evidence type="ECO:0000256" key="1">
    <source>
        <dbReference type="SAM" id="MobiDB-lite"/>
    </source>
</evidence>
<feature type="chain" id="PRO_5019293744" description="DUF4148 domain-containing protein" evidence="2">
    <location>
        <begin position="19"/>
        <end position="115"/>
    </location>
</feature>
<feature type="compositionally biased region" description="Basic and acidic residues" evidence="1">
    <location>
        <begin position="43"/>
        <end position="53"/>
    </location>
</feature>
<name>A0A420EMM2_9SPHN</name>
<reference evidence="3 4" key="1">
    <citation type="submission" date="2018-09" db="EMBL/GenBank/DDBJ databases">
        <title>Altererythrobacter spongiae sp. nov., isolated from a marine sponge.</title>
        <authorList>
            <person name="Zhuang L."/>
            <person name="Luo L."/>
        </authorList>
    </citation>
    <scope>NUCLEOTIDE SEQUENCE [LARGE SCALE GENOMIC DNA]</scope>
    <source>
        <strain evidence="3 4">HN-Y73</strain>
    </source>
</reference>
<dbReference type="RefSeq" id="WP_120324254.1">
    <property type="nucleotide sequence ID" value="NZ_RAPF01000003.1"/>
</dbReference>
<feature type="region of interest" description="Disordered" evidence="1">
    <location>
        <begin position="20"/>
        <end position="54"/>
    </location>
</feature>
<keyword evidence="2" id="KW-0732">Signal</keyword>
<comment type="caution">
    <text evidence="3">The sequence shown here is derived from an EMBL/GenBank/DDBJ whole genome shotgun (WGS) entry which is preliminary data.</text>
</comment>
<protein>
    <recommendedName>
        <fullName evidence="5">DUF4148 domain-containing protein</fullName>
    </recommendedName>
</protein>
<dbReference type="OrthoDB" id="7433558at2"/>
<proteinExistence type="predicted"/>
<dbReference type="EMBL" id="RAPF01000003">
    <property type="protein sequence ID" value="RKF21846.1"/>
    <property type="molecule type" value="Genomic_DNA"/>
</dbReference>
<sequence length="115" mass="12980">MYKYSLALLMVLTAPVHAQTVSTDSVGTSEEDRATSVVYSTNDARDEIEKGRDTGTLSKEQARVLKKQATRIDNVRDRYAVDGLSDSERRDLDFQSRALESITKAQRFQIPDKRP</sequence>
<feature type="signal peptide" evidence="2">
    <location>
        <begin position="1"/>
        <end position="18"/>
    </location>
</feature>
<evidence type="ECO:0000313" key="3">
    <source>
        <dbReference type="EMBL" id="RKF21846.1"/>
    </source>
</evidence>
<keyword evidence="4" id="KW-1185">Reference proteome</keyword>
<evidence type="ECO:0000256" key="2">
    <source>
        <dbReference type="SAM" id="SignalP"/>
    </source>
</evidence>
<gene>
    <name evidence="3" type="ORF">D6851_07465</name>
</gene>
<dbReference type="AlphaFoldDB" id="A0A420EMM2"/>
<evidence type="ECO:0008006" key="5">
    <source>
        <dbReference type="Google" id="ProtNLM"/>
    </source>
</evidence>
<organism evidence="3 4">
    <name type="scientific">Altericroceibacterium spongiae</name>
    <dbReference type="NCBI Taxonomy" id="2320269"/>
    <lineage>
        <taxon>Bacteria</taxon>
        <taxon>Pseudomonadati</taxon>
        <taxon>Pseudomonadota</taxon>
        <taxon>Alphaproteobacteria</taxon>
        <taxon>Sphingomonadales</taxon>
        <taxon>Erythrobacteraceae</taxon>
        <taxon>Altericroceibacterium</taxon>
    </lineage>
</organism>